<reference evidence="2" key="1">
    <citation type="journal article" date="2019" name="Int. J. Syst. Evol. Microbiol.">
        <title>The Global Catalogue of Microorganisms (GCM) 10K type strain sequencing project: providing services to taxonomists for standard genome sequencing and annotation.</title>
        <authorList>
            <consortium name="The Broad Institute Genomics Platform"/>
            <consortium name="The Broad Institute Genome Sequencing Center for Infectious Disease"/>
            <person name="Wu L."/>
            <person name="Ma J."/>
        </authorList>
    </citation>
    <scope>NUCLEOTIDE SEQUENCE [LARGE SCALE GENOMIC DNA]</scope>
    <source>
        <strain evidence="2">JCM 17738</strain>
    </source>
</reference>
<dbReference type="SUPFAM" id="SSF51905">
    <property type="entry name" value="FAD/NAD(P)-binding domain"/>
    <property type="match status" value="1"/>
</dbReference>
<sequence length="404" mass="41996">MSTDVLVVGGGPAGRALAGACARAGLSTALADPQLDRPFAATYGCWADELPAGIPESTIAARARGRAIAVGTHDLGWEYAVFDVEALRAHLDAQLAGVEMHACRVSGPAGPGRVALEGGGTLTASVVVDAAGRWQPLNGTARRRPGAGAPVAAEQTAFGVVVPEEAAAALVPPGEALFMDWRADHGEPGWPTFLYGIPVGRGEVLLEETSLARRPGLPVPVLRRRLLARLAHHGVAVPDGARTETVRFPVDRPRHDVDGVLGFGAAAPLVHPATGFSIAAALGLAGPVADAVAAHLPDGPDAALAAARAVVWSPSARAVHRFRRIGLEALLRMPPVEVPGFFDVFFALPSHQRWAYLTGRDDLGGTMRTMGGLFAAADLRLRRRLVLPALRRPLPSNDGVGAPT</sequence>
<evidence type="ECO:0000313" key="2">
    <source>
        <dbReference type="Proteomes" id="UP001500390"/>
    </source>
</evidence>
<dbReference type="PANTHER" id="PTHR39757:SF5">
    <property type="entry name" value="OS02G0190600 PROTEIN"/>
    <property type="match status" value="1"/>
</dbReference>
<dbReference type="EMBL" id="BAABFX010000037">
    <property type="protein sequence ID" value="GAA4399731.1"/>
    <property type="molecule type" value="Genomic_DNA"/>
</dbReference>
<organism evidence="1 2">
    <name type="scientific">Ornithinibacter aureus</name>
    <dbReference type="NCBI Taxonomy" id="622664"/>
    <lineage>
        <taxon>Bacteria</taxon>
        <taxon>Bacillati</taxon>
        <taxon>Actinomycetota</taxon>
        <taxon>Actinomycetes</taxon>
        <taxon>Micrococcales</taxon>
        <taxon>Intrasporangiaceae</taxon>
        <taxon>Ornithinibacter</taxon>
    </lineage>
</organism>
<proteinExistence type="predicted"/>
<evidence type="ECO:0000313" key="1">
    <source>
        <dbReference type="EMBL" id="GAA4399731.1"/>
    </source>
</evidence>
<dbReference type="PANTHER" id="PTHR39757">
    <property type="match status" value="1"/>
</dbReference>
<dbReference type="RefSeq" id="WP_159898625.1">
    <property type="nucleotide sequence ID" value="NZ_BAABFX010000037.1"/>
</dbReference>
<comment type="caution">
    <text evidence="1">The sequence shown here is derived from an EMBL/GenBank/DDBJ whole genome shotgun (WGS) entry which is preliminary data.</text>
</comment>
<dbReference type="Gene3D" id="3.50.50.60">
    <property type="entry name" value="FAD/NAD(P)-binding domain"/>
    <property type="match status" value="1"/>
</dbReference>
<dbReference type="Pfam" id="PF05834">
    <property type="entry name" value="Lycopene_cycl"/>
    <property type="match status" value="1"/>
</dbReference>
<dbReference type="Proteomes" id="UP001500390">
    <property type="component" value="Unassembled WGS sequence"/>
</dbReference>
<dbReference type="InterPro" id="IPR036188">
    <property type="entry name" value="FAD/NAD-bd_sf"/>
</dbReference>
<accession>A0ABP8K3M1</accession>
<keyword evidence="2" id="KW-1185">Reference proteome</keyword>
<name>A0ABP8K3M1_9MICO</name>
<protein>
    <recommendedName>
        <fullName evidence="3">Lycopene cyclase family protein</fullName>
    </recommendedName>
</protein>
<evidence type="ECO:0008006" key="3">
    <source>
        <dbReference type="Google" id="ProtNLM"/>
    </source>
</evidence>
<dbReference type="PRINTS" id="PR00469">
    <property type="entry name" value="PNDRDTASEII"/>
</dbReference>
<gene>
    <name evidence="1" type="ORF">GCM10023153_26150</name>
</gene>